<dbReference type="CDD" id="cd03788">
    <property type="entry name" value="GT20_TPS"/>
    <property type="match status" value="1"/>
</dbReference>
<dbReference type="Pfam" id="PF00982">
    <property type="entry name" value="Glyco_transf_20"/>
    <property type="match status" value="1"/>
</dbReference>
<evidence type="ECO:0000256" key="1">
    <source>
        <dbReference type="ARBA" id="ARBA00005199"/>
    </source>
</evidence>
<reference evidence="10 11" key="1">
    <citation type="submission" date="2020-12" db="EMBL/GenBank/DDBJ databases">
        <title>Pseudomonas schmalbachii sp. nov. isolated from millipede gut.</title>
        <authorList>
            <person name="Shelomi M."/>
        </authorList>
    </citation>
    <scope>NUCLEOTIDE SEQUENCE [LARGE SCALE GENOMIC DNA]</scope>
    <source>
        <strain evidence="10 11">Milli4</strain>
    </source>
</reference>
<dbReference type="RefSeq" id="WP_208312147.1">
    <property type="nucleotide sequence ID" value="NZ_JAELYA010000001.1"/>
</dbReference>
<evidence type="ECO:0000256" key="3">
    <source>
        <dbReference type="ARBA" id="ARBA00011881"/>
    </source>
</evidence>
<comment type="similarity">
    <text evidence="2 9">Belongs to the glycosyltransferase 20 family.</text>
</comment>
<evidence type="ECO:0000256" key="4">
    <source>
        <dbReference type="ARBA" id="ARBA00012538"/>
    </source>
</evidence>
<accession>A0ABS3TL24</accession>
<organism evidence="10 11">
    <name type="scientific">Pseudomonas schmalbachii</name>
    <dbReference type="NCBI Taxonomy" id="2816993"/>
    <lineage>
        <taxon>Bacteria</taxon>
        <taxon>Pseudomonadati</taxon>
        <taxon>Pseudomonadota</taxon>
        <taxon>Gammaproteobacteria</taxon>
        <taxon>Pseudomonadales</taxon>
        <taxon>Pseudomonadaceae</taxon>
        <taxon>Pseudomonas</taxon>
    </lineage>
</organism>
<gene>
    <name evidence="10" type="primary">otsA</name>
    <name evidence="10" type="ORF">JFY56_03905</name>
</gene>
<evidence type="ECO:0000256" key="7">
    <source>
        <dbReference type="ARBA" id="ARBA00022679"/>
    </source>
</evidence>
<comment type="subunit">
    <text evidence="3 9">Homotetramer.</text>
</comment>
<evidence type="ECO:0000256" key="8">
    <source>
        <dbReference type="ARBA" id="ARBA00048039"/>
    </source>
</evidence>
<evidence type="ECO:0000256" key="6">
    <source>
        <dbReference type="ARBA" id="ARBA00022676"/>
    </source>
</evidence>
<evidence type="ECO:0000313" key="11">
    <source>
        <dbReference type="Proteomes" id="UP000669060"/>
    </source>
</evidence>
<dbReference type="InterPro" id="IPR001830">
    <property type="entry name" value="Glyco_trans_20"/>
</dbReference>
<comment type="pathway">
    <text evidence="1 9">Glycan biosynthesis; trehalose biosynthesis.</text>
</comment>
<dbReference type="Gene3D" id="3.40.50.2000">
    <property type="entry name" value="Glycogen Phosphorylase B"/>
    <property type="match status" value="2"/>
</dbReference>
<dbReference type="PANTHER" id="PTHR10788">
    <property type="entry name" value="TREHALOSE-6-PHOSPHATE SYNTHASE"/>
    <property type="match status" value="1"/>
</dbReference>
<comment type="caution">
    <text evidence="10">The sequence shown here is derived from an EMBL/GenBank/DDBJ whole genome shotgun (WGS) entry which is preliminary data.</text>
</comment>
<dbReference type="Proteomes" id="UP000669060">
    <property type="component" value="Unassembled WGS sequence"/>
</dbReference>
<dbReference type="SUPFAM" id="SSF53756">
    <property type="entry name" value="UDP-Glycosyltransferase/glycogen phosphorylase"/>
    <property type="match status" value="1"/>
</dbReference>
<comment type="function">
    <text evidence="9">Probably involved in the osmoprotection via the biosynthesis of trehalose. Catalyzes the transfer of glucose from UDP-alpha-D-glucose (UDP-Glc) to D-glucose 6-phosphate (Glc-6-P) to form trehalose-6-phosphate. Acts with retention of the anomeric configuration of the UDP-sugar donor.</text>
</comment>
<keyword evidence="11" id="KW-1185">Reference proteome</keyword>
<protein>
    <recommendedName>
        <fullName evidence="5 9">Trehalose-6-phosphate synthase</fullName>
        <ecNumber evidence="4 9">2.4.1.15</ecNumber>
    </recommendedName>
    <alternativeName>
        <fullName evidence="9">Osmoregulatory trehalose synthesis protein A</fullName>
    </alternativeName>
    <alternativeName>
        <fullName evidence="9">UDP-glucose-glucosephosphate glucosyltransferase</fullName>
    </alternativeName>
</protein>
<proteinExistence type="inferred from homology"/>
<dbReference type="InterPro" id="IPR012766">
    <property type="entry name" value="Trehalose_OtsA"/>
</dbReference>
<evidence type="ECO:0000313" key="10">
    <source>
        <dbReference type="EMBL" id="MBO3274360.1"/>
    </source>
</evidence>
<dbReference type="EC" id="2.4.1.15" evidence="4 9"/>
<comment type="catalytic activity">
    <reaction evidence="8 9">
        <text>D-glucose 6-phosphate + UDP-alpha-D-glucose = alpha,alpha-trehalose 6-phosphate + UDP + H(+)</text>
        <dbReference type="Rhea" id="RHEA:18889"/>
        <dbReference type="ChEBI" id="CHEBI:15378"/>
        <dbReference type="ChEBI" id="CHEBI:58223"/>
        <dbReference type="ChEBI" id="CHEBI:58429"/>
        <dbReference type="ChEBI" id="CHEBI:58885"/>
        <dbReference type="ChEBI" id="CHEBI:61548"/>
        <dbReference type="EC" id="2.4.1.15"/>
    </reaction>
</comment>
<keyword evidence="7 9" id="KW-0808">Transferase</keyword>
<sequence length="470" mass="52835">MSRLVVISNRVVYPDENGNTAPGGLAVAVEATMQDRDGLWFGWSGQVSEDPPQPTTIECEKMQYVLTDVRPQDFQEYYNGFANRVLWPILHYRVDLAEFNEADFGGYQRVNEFFAERLSPLLEADDILWVHDYHLIPLAQALRARGHNNRIGFFLHIPMPPPDLLTTLPHHAELIGALTEYNLIGFQTDNDASNFARYLTRVLGAATPDGRHYNLGQQRFRVGVFPVGVDTDGFRRLAETATQAPVAAEFTESLSGRALIVGVDRLDYSKGIVNRVDGYERFLEKYPEWHGRVTYLQIAPGSRQDIPEYAQIDAAVSARVGHINGRFGEVSWVPLRYVSRNHRREDIAMVMRMARIGLVTPLRDGMNLVAKEFVAAQDPDDPGVLILSQFAGAAAELGAALMVNPHDRDAMADAINAALLMPLEERRARHQEMYTVLEANHIRYWGQSFVDALTRPGRALNWLSSRLAAH</sequence>
<evidence type="ECO:0000256" key="9">
    <source>
        <dbReference type="RuleBase" id="RU362045"/>
    </source>
</evidence>
<name>A0ABS3TL24_9PSED</name>
<dbReference type="PANTHER" id="PTHR10788:SF106">
    <property type="entry name" value="BCDNA.GH08860"/>
    <property type="match status" value="1"/>
</dbReference>
<keyword evidence="6 9" id="KW-0328">Glycosyltransferase</keyword>
<dbReference type="GO" id="GO:0003825">
    <property type="term" value="F:alpha,alpha-trehalose-phosphate synthase (UDP-forming) activity"/>
    <property type="evidence" value="ECO:0007669"/>
    <property type="project" value="UniProtKB-EC"/>
</dbReference>
<dbReference type="EMBL" id="JAELYA010000001">
    <property type="protein sequence ID" value="MBO3274360.1"/>
    <property type="molecule type" value="Genomic_DNA"/>
</dbReference>
<evidence type="ECO:0000256" key="2">
    <source>
        <dbReference type="ARBA" id="ARBA00008799"/>
    </source>
</evidence>
<evidence type="ECO:0000256" key="5">
    <source>
        <dbReference type="ARBA" id="ARBA00018539"/>
    </source>
</evidence>
<dbReference type="NCBIfam" id="TIGR02400">
    <property type="entry name" value="trehalose_OtsA"/>
    <property type="match status" value="1"/>
</dbReference>